<name>F0Z6E2_DICPU</name>
<dbReference type="KEGG" id="dpp:DICPUDRAFT_73970"/>
<dbReference type="AlphaFoldDB" id="F0Z6E2"/>
<evidence type="ECO:0000313" key="2">
    <source>
        <dbReference type="Proteomes" id="UP000001064"/>
    </source>
</evidence>
<dbReference type="Proteomes" id="UP000001064">
    <property type="component" value="Unassembled WGS sequence"/>
</dbReference>
<dbReference type="InParanoid" id="F0Z6E2"/>
<sequence>MNAQSFRFISKTLKASKNFSRVNSGKATLTAEAFSSKSSNFVTAGAASSTSNFASTFSTSSSFCTASTSNGGSIINNNTGRSRTTTSSNSNCSAFLEILSIGEDDDDR</sequence>
<dbReference type="EMBL" id="GL870942">
    <property type="protein sequence ID" value="EGC40471.1"/>
    <property type="molecule type" value="Genomic_DNA"/>
</dbReference>
<protein>
    <submittedName>
        <fullName evidence="1">Uncharacterized protein</fullName>
    </submittedName>
</protein>
<dbReference type="VEuPathDB" id="AmoebaDB:DICPUDRAFT_73970"/>
<accession>F0Z6E2</accession>
<gene>
    <name evidence="1" type="ORF">DICPUDRAFT_73970</name>
</gene>
<evidence type="ECO:0000313" key="1">
    <source>
        <dbReference type="EMBL" id="EGC40471.1"/>
    </source>
</evidence>
<dbReference type="RefSeq" id="XP_003283018.1">
    <property type="nucleotide sequence ID" value="XM_003282970.1"/>
</dbReference>
<keyword evidence="2" id="KW-1185">Reference proteome</keyword>
<dbReference type="GeneID" id="10503497"/>
<proteinExistence type="predicted"/>
<organism evidence="1 2">
    <name type="scientific">Dictyostelium purpureum</name>
    <name type="common">Slime mold</name>
    <dbReference type="NCBI Taxonomy" id="5786"/>
    <lineage>
        <taxon>Eukaryota</taxon>
        <taxon>Amoebozoa</taxon>
        <taxon>Evosea</taxon>
        <taxon>Eumycetozoa</taxon>
        <taxon>Dictyostelia</taxon>
        <taxon>Dictyosteliales</taxon>
        <taxon>Dictyosteliaceae</taxon>
        <taxon>Dictyostelium</taxon>
    </lineage>
</organism>
<reference evidence="2" key="1">
    <citation type="journal article" date="2011" name="Genome Biol.">
        <title>Comparative genomics of the social amoebae Dictyostelium discoideum and Dictyostelium purpureum.</title>
        <authorList>
            <consortium name="US DOE Joint Genome Institute (JGI-PGF)"/>
            <person name="Sucgang R."/>
            <person name="Kuo A."/>
            <person name="Tian X."/>
            <person name="Salerno W."/>
            <person name="Parikh A."/>
            <person name="Feasley C.L."/>
            <person name="Dalin E."/>
            <person name="Tu H."/>
            <person name="Huang E."/>
            <person name="Barry K."/>
            <person name="Lindquist E."/>
            <person name="Shapiro H."/>
            <person name="Bruce D."/>
            <person name="Schmutz J."/>
            <person name="Salamov A."/>
            <person name="Fey P."/>
            <person name="Gaudet P."/>
            <person name="Anjard C."/>
            <person name="Babu M.M."/>
            <person name="Basu S."/>
            <person name="Bushmanova Y."/>
            <person name="van der Wel H."/>
            <person name="Katoh-Kurasawa M."/>
            <person name="Dinh C."/>
            <person name="Coutinho P.M."/>
            <person name="Saito T."/>
            <person name="Elias M."/>
            <person name="Schaap P."/>
            <person name="Kay R.R."/>
            <person name="Henrissat B."/>
            <person name="Eichinger L."/>
            <person name="Rivero F."/>
            <person name="Putnam N.H."/>
            <person name="West C.M."/>
            <person name="Loomis W.F."/>
            <person name="Chisholm R.L."/>
            <person name="Shaulsky G."/>
            <person name="Strassmann J.E."/>
            <person name="Queller D.C."/>
            <person name="Kuspa A."/>
            <person name="Grigoriev I.V."/>
        </authorList>
    </citation>
    <scope>NUCLEOTIDE SEQUENCE [LARGE SCALE GENOMIC DNA]</scope>
    <source>
        <strain evidence="2">QSDP1</strain>
    </source>
</reference>